<dbReference type="EMBL" id="BART01006191">
    <property type="protein sequence ID" value="GAG59208.1"/>
    <property type="molecule type" value="Genomic_DNA"/>
</dbReference>
<gene>
    <name evidence="2" type="ORF">S01H4_14096</name>
</gene>
<protein>
    <submittedName>
        <fullName evidence="2">Uncharacterized protein</fullName>
    </submittedName>
</protein>
<proteinExistence type="predicted"/>
<dbReference type="AlphaFoldDB" id="X0ZFU9"/>
<feature type="transmembrane region" description="Helical" evidence="1">
    <location>
        <begin position="12"/>
        <end position="32"/>
    </location>
</feature>
<evidence type="ECO:0000256" key="1">
    <source>
        <dbReference type="SAM" id="Phobius"/>
    </source>
</evidence>
<keyword evidence="1" id="KW-1133">Transmembrane helix</keyword>
<feature type="transmembrane region" description="Helical" evidence="1">
    <location>
        <begin position="38"/>
        <end position="60"/>
    </location>
</feature>
<name>X0ZFU9_9ZZZZ</name>
<reference evidence="2" key="1">
    <citation type="journal article" date="2014" name="Front. Microbiol.">
        <title>High frequency of phylogenetically diverse reductive dehalogenase-homologous genes in deep subseafloor sedimentary metagenomes.</title>
        <authorList>
            <person name="Kawai M."/>
            <person name="Futagami T."/>
            <person name="Toyoda A."/>
            <person name="Takaki Y."/>
            <person name="Nishi S."/>
            <person name="Hori S."/>
            <person name="Arai W."/>
            <person name="Tsubouchi T."/>
            <person name="Morono Y."/>
            <person name="Uchiyama I."/>
            <person name="Ito T."/>
            <person name="Fujiyama A."/>
            <person name="Inagaki F."/>
            <person name="Takami H."/>
        </authorList>
    </citation>
    <scope>NUCLEOTIDE SEQUENCE</scope>
    <source>
        <strain evidence="2">Expedition CK06-06</strain>
    </source>
</reference>
<keyword evidence="1" id="KW-0812">Transmembrane</keyword>
<keyword evidence="1" id="KW-0472">Membrane</keyword>
<accession>X0ZFU9</accession>
<comment type="caution">
    <text evidence="2">The sequence shown here is derived from an EMBL/GenBank/DDBJ whole genome shotgun (WGS) entry which is preliminary data.</text>
</comment>
<sequence length="121" mass="13026">MGMVERLKGISNWQTVTVICFYIGSVLAITIVAIQHDIVWLIAGGATTLGIVAGSLTGVARQSFSIPSIPSSIPGNPSDDKIKALAQMKVRMADLESEIELLKMNQMIKEADIVCGDEKHE</sequence>
<evidence type="ECO:0000313" key="2">
    <source>
        <dbReference type="EMBL" id="GAG59208.1"/>
    </source>
</evidence>
<organism evidence="2">
    <name type="scientific">marine sediment metagenome</name>
    <dbReference type="NCBI Taxonomy" id="412755"/>
    <lineage>
        <taxon>unclassified sequences</taxon>
        <taxon>metagenomes</taxon>
        <taxon>ecological metagenomes</taxon>
    </lineage>
</organism>